<sequence>MTGCNPCFLGLVYLCSQIRGFQVVRDLGGQQVQPVNPDVPRTKYTHTRPFPKLQAQRRQKRGGIPRGPTTQWGPLPHSSHPTRKARVRLLGALSLLPCSPPGRPSRSRFPPPSLGSRKTRSEPALLGSACSVASRFSSLVGSSSATPASAAAAAAPPGSQILQRRPRAFPLPRYPPAPLRLGQLAFRGRRCAERAPRPERPSARPPPAAGSAAGPGRARERSPGGRRPRRRAARGGAGGPGRGGGPAPGRWCGMPPPPPPGCVRSPRLVPVSGGWPGASLAPQPPLQG</sequence>
<dbReference type="RefSeq" id="XP_053747195.1">
    <property type="nucleotide sequence ID" value="XM_053891220.1"/>
</dbReference>
<evidence type="ECO:0000256" key="1">
    <source>
        <dbReference type="SAM" id="MobiDB-lite"/>
    </source>
</evidence>
<organism evidence="2 3">
    <name type="scientific">Panthera pardus</name>
    <name type="common">Leopard</name>
    <name type="synonym">Felis pardus</name>
    <dbReference type="NCBI Taxonomy" id="9691"/>
    <lineage>
        <taxon>Eukaryota</taxon>
        <taxon>Metazoa</taxon>
        <taxon>Chordata</taxon>
        <taxon>Craniata</taxon>
        <taxon>Vertebrata</taxon>
        <taxon>Euteleostomi</taxon>
        <taxon>Mammalia</taxon>
        <taxon>Eutheria</taxon>
        <taxon>Laurasiatheria</taxon>
        <taxon>Carnivora</taxon>
        <taxon>Feliformia</taxon>
        <taxon>Felidae</taxon>
        <taxon>Pantherinae</taxon>
        <taxon>Panthera</taxon>
    </lineage>
</organism>
<proteinExistence type="predicted"/>
<evidence type="ECO:0000313" key="3">
    <source>
        <dbReference type="RefSeq" id="XP_053747195.1"/>
    </source>
</evidence>
<dbReference type="Proteomes" id="UP001165780">
    <property type="component" value="Unplaced"/>
</dbReference>
<feature type="compositionally biased region" description="Gly residues" evidence="1">
    <location>
        <begin position="235"/>
        <end position="247"/>
    </location>
</feature>
<name>A0A9W2UM15_PANPR</name>
<feature type="compositionally biased region" description="Basic and acidic residues" evidence="1">
    <location>
        <begin position="192"/>
        <end position="202"/>
    </location>
</feature>
<feature type="region of interest" description="Disordered" evidence="1">
    <location>
        <begin position="96"/>
        <end position="122"/>
    </location>
</feature>
<protein>
    <submittedName>
        <fullName evidence="3">Translation initiation factor IF-2-like</fullName>
    </submittedName>
</protein>
<dbReference type="AlphaFoldDB" id="A0A9W2UM15"/>
<evidence type="ECO:0000313" key="2">
    <source>
        <dbReference type="Proteomes" id="UP001165780"/>
    </source>
</evidence>
<feature type="region of interest" description="Disordered" evidence="1">
    <location>
        <begin position="34"/>
        <end position="81"/>
    </location>
</feature>
<dbReference type="GeneID" id="128773702"/>
<reference evidence="3" key="1">
    <citation type="submission" date="2025-08" db="UniProtKB">
        <authorList>
            <consortium name="RefSeq"/>
        </authorList>
    </citation>
    <scope>IDENTIFICATION</scope>
    <source>
        <tissue evidence="3">Whole blood</tissue>
    </source>
</reference>
<feature type="compositionally biased region" description="Basic residues" evidence="1">
    <location>
        <begin position="224"/>
        <end position="233"/>
    </location>
</feature>
<feature type="compositionally biased region" description="Pro residues" evidence="1">
    <location>
        <begin position="98"/>
        <end position="113"/>
    </location>
</feature>
<accession>A0A9W2UM15</accession>
<keyword evidence="2" id="KW-1185">Reference proteome</keyword>
<gene>
    <name evidence="3" type="primary">LOC128773702</name>
</gene>
<feature type="region of interest" description="Disordered" evidence="1">
    <location>
        <begin position="192"/>
        <end position="288"/>
    </location>
</feature>